<dbReference type="InterPro" id="IPR011701">
    <property type="entry name" value="MFS"/>
</dbReference>
<evidence type="ECO:0000313" key="8">
    <source>
        <dbReference type="Proteomes" id="UP000198923"/>
    </source>
</evidence>
<dbReference type="PANTHER" id="PTHR23514:SF13">
    <property type="entry name" value="INNER MEMBRANE PROTEIN YBJJ"/>
    <property type="match status" value="1"/>
</dbReference>
<keyword evidence="3 5" id="KW-1133">Transmembrane helix</keyword>
<evidence type="ECO:0000256" key="1">
    <source>
        <dbReference type="ARBA" id="ARBA00004651"/>
    </source>
</evidence>
<feature type="transmembrane region" description="Helical" evidence="5">
    <location>
        <begin position="167"/>
        <end position="188"/>
    </location>
</feature>
<feature type="transmembrane region" description="Helical" evidence="5">
    <location>
        <begin position="288"/>
        <end position="307"/>
    </location>
</feature>
<dbReference type="CDD" id="cd17393">
    <property type="entry name" value="MFS_MosC_like"/>
    <property type="match status" value="1"/>
</dbReference>
<keyword evidence="4 5" id="KW-0472">Membrane</keyword>
<evidence type="ECO:0000256" key="4">
    <source>
        <dbReference type="ARBA" id="ARBA00023136"/>
    </source>
</evidence>
<accession>A0A1G7WQE0</accession>
<dbReference type="GO" id="GO:0005886">
    <property type="term" value="C:plasma membrane"/>
    <property type="evidence" value="ECO:0007669"/>
    <property type="project" value="UniProtKB-SubCell"/>
</dbReference>
<dbReference type="InterPro" id="IPR036259">
    <property type="entry name" value="MFS_trans_sf"/>
</dbReference>
<keyword evidence="2 5" id="KW-0812">Transmembrane</keyword>
<dbReference type="AlphaFoldDB" id="A0A1G7WQE0"/>
<feature type="transmembrane region" description="Helical" evidence="5">
    <location>
        <begin position="48"/>
        <end position="67"/>
    </location>
</feature>
<dbReference type="InterPro" id="IPR051788">
    <property type="entry name" value="MFS_Transporter"/>
</dbReference>
<dbReference type="PANTHER" id="PTHR23514">
    <property type="entry name" value="BYPASS OF STOP CODON PROTEIN 6"/>
    <property type="match status" value="1"/>
</dbReference>
<protein>
    <submittedName>
        <fullName evidence="7">Fucose permease</fullName>
    </submittedName>
</protein>
<organism evidence="7 8">
    <name type="scientific">Sinosporangium album</name>
    <dbReference type="NCBI Taxonomy" id="504805"/>
    <lineage>
        <taxon>Bacteria</taxon>
        <taxon>Bacillati</taxon>
        <taxon>Actinomycetota</taxon>
        <taxon>Actinomycetes</taxon>
        <taxon>Streptosporangiales</taxon>
        <taxon>Streptosporangiaceae</taxon>
        <taxon>Sinosporangium</taxon>
    </lineage>
</organism>
<dbReference type="STRING" id="504805.SAMN05421505_107147"/>
<dbReference type="RefSeq" id="WP_245690950.1">
    <property type="nucleotide sequence ID" value="NZ_FNCN01000007.1"/>
</dbReference>
<feature type="transmembrane region" description="Helical" evidence="5">
    <location>
        <begin position="142"/>
        <end position="161"/>
    </location>
</feature>
<comment type="subcellular location">
    <subcellularLocation>
        <location evidence="1">Cell membrane</location>
        <topology evidence="1">Multi-pass membrane protein</topology>
    </subcellularLocation>
</comment>
<gene>
    <name evidence="7" type="ORF">SAMN05421505_107147</name>
</gene>
<dbReference type="PROSITE" id="PS50850">
    <property type="entry name" value="MFS"/>
    <property type="match status" value="1"/>
</dbReference>
<feature type="transmembrane region" description="Helical" evidence="5">
    <location>
        <begin position="79"/>
        <end position="96"/>
    </location>
</feature>
<dbReference type="Pfam" id="PF07690">
    <property type="entry name" value="MFS_1"/>
    <property type="match status" value="1"/>
</dbReference>
<feature type="transmembrane region" description="Helical" evidence="5">
    <location>
        <begin position="217"/>
        <end position="236"/>
    </location>
</feature>
<feature type="transmembrane region" description="Helical" evidence="5">
    <location>
        <begin position="346"/>
        <end position="368"/>
    </location>
</feature>
<feature type="transmembrane region" description="Helical" evidence="5">
    <location>
        <begin position="313"/>
        <end position="334"/>
    </location>
</feature>
<dbReference type="InterPro" id="IPR020846">
    <property type="entry name" value="MFS_dom"/>
</dbReference>
<evidence type="ECO:0000256" key="3">
    <source>
        <dbReference type="ARBA" id="ARBA00022989"/>
    </source>
</evidence>
<dbReference type="EMBL" id="FNCN01000007">
    <property type="protein sequence ID" value="SDG74171.1"/>
    <property type="molecule type" value="Genomic_DNA"/>
</dbReference>
<dbReference type="Proteomes" id="UP000198923">
    <property type="component" value="Unassembled WGS sequence"/>
</dbReference>
<dbReference type="SUPFAM" id="SSF103473">
    <property type="entry name" value="MFS general substrate transporter"/>
    <property type="match status" value="1"/>
</dbReference>
<feature type="transmembrane region" description="Helical" evidence="5">
    <location>
        <begin position="374"/>
        <end position="395"/>
    </location>
</feature>
<reference evidence="7 8" key="1">
    <citation type="submission" date="2016-10" db="EMBL/GenBank/DDBJ databases">
        <authorList>
            <person name="de Groot N.N."/>
        </authorList>
    </citation>
    <scope>NUCLEOTIDE SEQUENCE [LARGE SCALE GENOMIC DNA]</scope>
    <source>
        <strain evidence="7 8">CPCC 201354</strain>
    </source>
</reference>
<dbReference type="Gene3D" id="1.20.1250.20">
    <property type="entry name" value="MFS general substrate transporter like domains"/>
    <property type="match status" value="1"/>
</dbReference>
<feature type="domain" description="Major facilitator superfamily (MFS) profile" evidence="6">
    <location>
        <begin position="13"/>
        <end position="400"/>
    </location>
</feature>
<feature type="transmembrane region" description="Helical" evidence="5">
    <location>
        <begin position="256"/>
        <end position="276"/>
    </location>
</feature>
<proteinExistence type="predicted"/>
<evidence type="ECO:0000256" key="2">
    <source>
        <dbReference type="ARBA" id="ARBA00022692"/>
    </source>
</evidence>
<keyword evidence="8" id="KW-1185">Reference proteome</keyword>
<evidence type="ECO:0000259" key="6">
    <source>
        <dbReference type="PROSITE" id="PS50850"/>
    </source>
</evidence>
<sequence length="406" mass="41375">MRAESREAAARRARLSVCYSFALLGVVLGVWAARIPAVKADLGLSDGQLSIALFALAAGLVAGMQVAGRLTDRLGSARVMVPAGVVMALGVIPPAFAPDLGWLIPALALWGALNACLDVSMNAHAVEVERLYGRPLMSSFHGMFSVGGLIGAGLGALTAWLDVSIGLTMVMVNVPLAAVAVLVGRWLLPSQPAQPARKAASAAESAAESAEPRRRRALWPAAVVFMGVMAFSGSVGEGAAVDWTAVYLHGDLGASQALAGIGYAVFSACMTIGRFAGDRLAQRFGPVALVRWSGLVAALGLGVTLLVGDLAVALVGFGLFGLGLSTMVPQVFSAAGNHDPARAGEAIAQVATLGYSGLMLGPVIIGGAAELTGLPVALGIPVVLCVFMSASAVSLRPRPRVPVPQD</sequence>
<dbReference type="GO" id="GO:0022857">
    <property type="term" value="F:transmembrane transporter activity"/>
    <property type="evidence" value="ECO:0007669"/>
    <property type="project" value="InterPro"/>
</dbReference>
<evidence type="ECO:0000313" key="7">
    <source>
        <dbReference type="EMBL" id="SDG74171.1"/>
    </source>
</evidence>
<name>A0A1G7WQE0_9ACTN</name>
<evidence type="ECO:0000256" key="5">
    <source>
        <dbReference type="SAM" id="Phobius"/>
    </source>
</evidence>
<feature type="transmembrane region" description="Helical" evidence="5">
    <location>
        <begin position="102"/>
        <end position="121"/>
    </location>
</feature>